<evidence type="ECO:0000313" key="3">
    <source>
        <dbReference type="Proteomes" id="UP001552299"/>
    </source>
</evidence>
<evidence type="ECO:0000256" key="1">
    <source>
        <dbReference type="SAM" id="MobiDB-lite"/>
    </source>
</evidence>
<keyword evidence="3" id="KW-1185">Reference proteome</keyword>
<name>A0ABD0UFB5_DENTH</name>
<dbReference type="EMBL" id="JANQDX010000015">
    <property type="protein sequence ID" value="KAL0911364.1"/>
    <property type="molecule type" value="Genomic_DNA"/>
</dbReference>
<gene>
    <name evidence="2" type="ORF">M5K25_019499</name>
</gene>
<protein>
    <submittedName>
        <fullName evidence="2">Uncharacterized protein</fullName>
    </submittedName>
</protein>
<dbReference type="Proteomes" id="UP001552299">
    <property type="component" value="Unassembled WGS sequence"/>
</dbReference>
<dbReference type="AlphaFoldDB" id="A0ABD0UFB5"/>
<evidence type="ECO:0000313" key="2">
    <source>
        <dbReference type="EMBL" id="KAL0911364.1"/>
    </source>
</evidence>
<reference evidence="2 3" key="1">
    <citation type="journal article" date="2024" name="Plant Biotechnol. J.">
        <title>Dendrobium thyrsiflorum genome and its molecular insights into genes involved in important horticultural traits.</title>
        <authorList>
            <person name="Chen B."/>
            <person name="Wang J.Y."/>
            <person name="Zheng P.J."/>
            <person name="Li K.L."/>
            <person name="Liang Y.M."/>
            <person name="Chen X.F."/>
            <person name="Zhang C."/>
            <person name="Zhao X."/>
            <person name="He X."/>
            <person name="Zhang G.Q."/>
            <person name="Liu Z.J."/>
            <person name="Xu Q."/>
        </authorList>
    </citation>
    <scope>NUCLEOTIDE SEQUENCE [LARGE SCALE GENOMIC DNA]</scope>
    <source>
        <strain evidence="2">GZMU011</strain>
    </source>
</reference>
<feature type="region of interest" description="Disordered" evidence="1">
    <location>
        <begin position="1"/>
        <end position="20"/>
    </location>
</feature>
<accession>A0ABD0UFB5</accession>
<feature type="region of interest" description="Disordered" evidence="1">
    <location>
        <begin position="43"/>
        <end position="104"/>
    </location>
</feature>
<comment type="caution">
    <text evidence="2">The sequence shown here is derived from an EMBL/GenBank/DDBJ whole genome shotgun (WGS) entry which is preliminary data.</text>
</comment>
<feature type="compositionally biased region" description="Basic and acidic residues" evidence="1">
    <location>
        <begin position="87"/>
        <end position="104"/>
    </location>
</feature>
<sequence length="260" mass="30050">MPDEEENLARGGPKPIANLEMRMRRREAARKWPDSWTTMMAARTAEASATDCKTERSAAGRGGRRRRQGEERRRGWGGGREMGLKTGKGEAEGVRGSLEGRNEKREERGWKERWSIAWGLRGGEEMRGKTRRAAMGLVVWIVWEWIERHYECSCVDSKTRSAVRRIQRAQEHRNPTYLSQKIVNRTIHDQGIQYRPSIPNHSLFPLIYSSCYSRKSINRAPFLLQKDLEPELEEIKGEIEDRSCPLAPPRPPPELRRTTT</sequence>
<proteinExistence type="predicted"/>
<organism evidence="2 3">
    <name type="scientific">Dendrobium thyrsiflorum</name>
    <name type="common">Pinecone-like raceme dendrobium</name>
    <name type="synonym">Orchid</name>
    <dbReference type="NCBI Taxonomy" id="117978"/>
    <lineage>
        <taxon>Eukaryota</taxon>
        <taxon>Viridiplantae</taxon>
        <taxon>Streptophyta</taxon>
        <taxon>Embryophyta</taxon>
        <taxon>Tracheophyta</taxon>
        <taxon>Spermatophyta</taxon>
        <taxon>Magnoliopsida</taxon>
        <taxon>Liliopsida</taxon>
        <taxon>Asparagales</taxon>
        <taxon>Orchidaceae</taxon>
        <taxon>Epidendroideae</taxon>
        <taxon>Malaxideae</taxon>
        <taxon>Dendrobiinae</taxon>
        <taxon>Dendrobium</taxon>
    </lineage>
</organism>
<feature type="region of interest" description="Disordered" evidence="1">
    <location>
        <begin position="239"/>
        <end position="260"/>
    </location>
</feature>